<feature type="domain" description="HTH tetR-type" evidence="6">
    <location>
        <begin position="12"/>
        <end position="72"/>
    </location>
</feature>
<dbReference type="InterPro" id="IPR001647">
    <property type="entry name" value="HTH_TetR"/>
</dbReference>
<evidence type="ECO:0000259" key="6">
    <source>
        <dbReference type="PROSITE" id="PS50977"/>
    </source>
</evidence>
<reference evidence="7 8" key="1">
    <citation type="submission" date="2020-03" db="EMBL/GenBank/DDBJ databases">
        <title>Sequencing the genomes of 1000 actinobacteria strains.</title>
        <authorList>
            <person name="Klenk H.-P."/>
        </authorList>
    </citation>
    <scope>NUCLEOTIDE SEQUENCE [LARGE SCALE GENOMIC DNA]</scope>
    <source>
        <strain evidence="7 8">DSM 45685</strain>
    </source>
</reference>
<evidence type="ECO:0000256" key="2">
    <source>
        <dbReference type="ARBA" id="ARBA00023125"/>
    </source>
</evidence>
<keyword evidence="3" id="KW-0804">Transcription</keyword>
<dbReference type="EMBL" id="JAAOYM010000001">
    <property type="protein sequence ID" value="NIJ10344.1"/>
    <property type="molecule type" value="Genomic_DNA"/>
</dbReference>
<dbReference type="Gene3D" id="1.10.357.10">
    <property type="entry name" value="Tetracycline Repressor, domain 2"/>
    <property type="match status" value="1"/>
</dbReference>
<evidence type="ECO:0000313" key="8">
    <source>
        <dbReference type="Proteomes" id="UP000545493"/>
    </source>
</evidence>
<sequence>MSVAKPRRMSRQARRDDLIAAALELFSTRAPEDVGIDDVTGRAGVSRPLFYRYFSGLGELRVAALRTVVDDLLDRLRRRASGTREQRLRAAVRALVDVAAEHRCGYLALLRSGSVVETSETNAIVDEVRARAVEVVLAECEIAEPSPILLATLRCWTAVVEGTVLTWLQEGDLRREQLDGWLVDQLMAMLEVTARHDDDRGRRGGPSAGQETFTTPSQPSTCSGPRGPGPT</sequence>
<evidence type="ECO:0000313" key="7">
    <source>
        <dbReference type="EMBL" id="NIJ10344.1"/>
    </source>
</evidence>
<evidence type="ECO:0000256" key="5">
    <source>
        <dbReference type="SAM" id="MobiDB-lite"/>
    </source>
</evidence>
<dbReference type="InterPro" id="IPR009057">
    <property type="entry name" value="Homeodomain-like_sf"/>
</dbReference>
<name>A0A7X5ZP51_9PSEU</name>
<dbReference type="PANTHER" id="PTHR30055:SF174">
    <property type="entry name" value="TRANSCRIPTIONAL REGULATORY PROTEIN (PROBABLY TETR-FAMILY)-RELATED"/>
    <property type="match status" value="1"/>
</dbReference>
<dbReference type="InterPro" id="IPR054129">
    <property type="entry name" value="DesT_TetR_C"/>
</dbReference>
<keyword evidence="1" id="KW-0805">Transcription regulation</keyword>
<evidence type="ECO:0000256" key="1">
    <source>
        <dbReference type="ARBA" id="ARBA00023015"/>
    </source>
</evidence>
<protein>
    <submittedName>
        <fullName evidence="7">AcrR family transcriptional regulator</fullName>
    </submittedName>
</protein>
<accession>A0A7X5ZP51</accession>
<dbReference type="Pfam" id="PF21943">
    <property type="entry name" value="TetR_C_46"/>
    <property type="match status" value="1"/>
</dbReference>
<dbReference type="Proteomes" id="UP000545493">
    <property type="component" value="Unassembled WGS sequence"/>
</dbReference>
<dbReference type="SUPFAM" id="SSF46689">
    <property type="entry name" value="Homeodomain-like"/>
    <property type="match status" value="1"/>
</dbReference>
<dbReference type="PROSITE" id="PS50977">
    <property type="entry name" value="HTH_TETR_2"/>
    <property type="match status" value="1"/>
</dbReference>
<dbReference type="InterPro" id="IPR050109">
    <property type="entry name" value="HTH-type_TetR-like_transc_reg"/>
</dbReference>
<dbReference type="Pfam" id="PF00440">
    <property type="entry name" value="TetR_N"/>
    <property type="match status" value="1"/>
</dbReference>
<dbReference type="GO" id="GO:0000976">
    <property type="term" value="F:transcription cis-regulatory region binding"/>
    <property type="evidence" value="ECO:0007669"/>
    <property type="project" value="TreeGrafter"/>
</dbReference>
<keyword evidence="2 4" id="KW-0238">DNA-binding</keyword>
<keyword evidence="8" id="KW-1185">Reference proteome</keyword>
<comment type="caution">
    <text evidence="7">The sequence shown here is derived from an EMBL/GenBank/DDBJ whole genome shotgun (WGS) entry which is preliminary data.</text>
</comment>
<feature type="region of interest" description="Disordered" evidence="5">
    <location>
        <begin position="194"/>
        <end position="231"/>
    </location>
</feature>
<proteinExistence type="predicted"/>
<evidence type="ECO:0000256" key="4">
    <source>
        <dbReference type="PROSITE-ProRule" id="PRU00335"/>
    </source>
</evidence>
<organism evidence="7 8">
    <name type="scientific">Saccharomonospora amisosensis</name>
    <dbReference type="NCBI Taxonomy" id="1128677"/>
    <lineage>
        <taxon>Bacteria</taxon>
        <taxon>Bacillati</taxon>
        <taxon>Actinomycetota</taxon>
        <taxon>Actinomycetes</taxon>
        <taxon>Pseudonocardiales</taxon>
        <taxon>Pseudonocardiaceae</taxon>
        <taxon>Saccharomonospora</taxon>
    </lineage>
</organism>
<feature type="DNA-binding region" description="H-T-H motif" evidence="4">
    <location>
        <begin position="35"/>
        <end position="54"/>
    </location>
</feature>
<gene>
    <name evidence="7" type="ORF">FHU38_000688</name>
</gene>
<feature type="compositionally biased region" description="Polar residues" evidence="5">
    <location>
        <begin position="209"/>
        <end position="223"/>
    </location>
</feature>
<dbReference type="GO" id="GO:0003700">
    <property type="term" value="F:DNA-binding transcription factor activity"/>
    <property type="evidence" value="ECO:0007669"/>
    <property type="project" value="TreeGrafter"/>
</dbReference>
<dbReference type="PANTHER" id="PTHR30055">
    <property type="entry name" value="HTH-TYPE TRANSCRIPTIONAL REGULATOR RUTR"/>
    <property type="match status" value="1"/>
</dbReference>
<evidence type="ECO:0000256" key="3">
    <source>
        <dbReference type="ARBA" id="ARBA00023163"/>
    </source>
</evidence>
<dbReference type="AlphaFoldDB" id="A0A7X5ZP51"/>